<proteinExistence type="predicted"/>
<reference evidence="9" key="1">
    <citation type="submission" date="2023-10" db="EMBL/GenBank/DDBJ databases">
        <authorList>
            <person name="Domelevo Entfellner J.-B."/>
        </authorList>
    </citation>
    <scope>NUCLEOTIDE SEQUENCE</scope>
</reference>
<evidence type="ECO:0000256" key="1">
    <source>
        <dbReference type="ARBA" id="ARBA00004123"/>
    </source>
</evidence>
<dbReference type="GO" id="GO:0003677">
    <property type="term" value="F:DNA binding"/>
    <property type="evidence" value="ECO:0007669"/>
    <property type="project" value="InterPro"/>
</dbReference>
<organism evidence="9 10">
    <name type="scientific">Sphenostylis stenocarpa</name>
    <dbReference type="NCBI Taxonomy" id="92480"/>
    <lineage>
        <taxon>Eukaryota</taxon>
        <taxon>Viridiplantae</taxon>
        <taxon>Streptophyta</taxon>
        <taxon>Embryophyta</taxon>
        <taxon>Tracheophyta</taxon>
        <taxon>Spermatophyta</taxon>
        <taxon>Magnoliopsida</taxon>
        <taxon>eudicotyledons</taxon>
        <taxon>Gunneridae</taxon>
        <taxon>Pentapetalae</taxon>
        <taxon>rosids</taxon>
        <taxon>fabids</taxon>
        <taxon>Fabales</taxon>
        <taxon>Fabaceae</taxon>
        <taxon>Papilionoideae</taxon>
        <taxon>50 kb inversion clade</taxon>
        <taxon>NPAAA clade</taxon>
        <taxon>indigoferoid/millettioid clade</taxon>
        <taxon>Phaseoleae</taxon>
        <taxon>Sphenostylis</taxon>
    </lineage>
</organism>
<comment type="caution">
    <text evidence="6">Lacks conserved residue(s) required for the propagation of feature annotation.</text>
</comment>
<dbReference type="EMBL" id="OY731401">
    <property type="protein sequence ID" value="CAJ1947429.1"/>
    <property type="molecule type" value="Genomic_DNA"/>
</dbReference>
<evidence type="ECO:0000259" key="8">
    <source>
        <dbReference type="PROSITE" id="PS50110"/>
    </source>
</evidence>
<name>A0AA86SEW0_9FABA</name>
<dbReference type="PROSITE" id="PS50110">
    <property type="entry name" value="RESPONSE_REGULATORY"/>
    <property type="match status" value="1"/>
</dbReference>
<dbReference type="Pfam" id="PF00072">
    <property type="entry name" value="Response_reg"/>
    <property type="match status" value="1"/>
</dbReference>
<dbReference type="SUPFAM" id="SSF52172">
    <property type="entry name" value="CheY-like"/>
    <property type="match status" value="1"/>
</dbReference>
<dbReference type="NCBIfam" id="TIGR01557">
    <property type="entry name" value="myb_SHAQKYF"/>
    <property type="match status" value="1"/>
</dbReference>
<dbReference type="Gramene" id="rna-AYBTSS11_LOCUS12654">
    <property type="protein sequence ID" value="CAJ1947429.1"/>
    <property type="gene ID" value="gene-AYBTSS11_LOCUS12654"/>
</dbReference>
<dbReference type="PANTHER" id="PTHR43874">
    <property type="entry name" value="TWO-COMPONENT RESPONSE REGULATOR"/>
    <property type="match status" value="1"/>
</dbReference>
<dbReference type="Gene3D" id="3.40.50.2300">
    <property type="match status" value="1"/>
</dbReference>
<dbReference type="AlphaFoldDB" id="A0AA86SEW0"/>
<evidence type="ECO:0000256" key="4">
    <source>
        <dbReference type="ARBA" id="ARBA00023163"/>
    </source>
</evidence>
<evidence type="ECO:0000313" key="10">
    <source>
        <dbReference type="Proteomes" id="UP001189624"/>
    </source>
</evidence>
<protein>
    <recommendedName>
        <fullName evidence="8">Response regulatory domain-containing protein</fullName>
    </recommendedName>
</protein>
<dbReference type="PANTHER" id="PTHR43874:SF206">
    <property type="entry name" value="RESPONSE REGULATOR RECEIVER DOMAIN PROTEIN"/>
    <property type="match status" value="1"/>
</dbReference>
<comment type="subcellular location">
    <subcellularLocation>
        <location evidence="1">Nucleus</location>
    </subcellularLocation>
</comment>
<dbReference type="SUPFAM" id="SSF46689">
    <property type="entry name" value="Homeodomain-like"/>
    <property type="match status" value="1"/>
</dbReference>
<dbReference type="Proteomes" id="UP001189624">
    <property type="component" value="Chromosome 4"/>
</dbReference>
<sequence>MANVSNNFPEGLRILAVDNDPSILEFINQMCFQCNYHVTTFSDSPLALNYVREKKNFIDLILIEVHMPNMNGYEFLKHVGMEISVPVIMMSCDNAKSVVMKAIEDGACDYWTKPLHENQFKIIWKHVAKKVWNEIKLPGIEEISSSVIEAPMTNKKQNNSNVEESNDGKLDDNYEPLPKKPRVVWTQELHSQFVNAVMQIGIEMMNIPGLTREHVASHLQVGLNMN</sequence>
<dbReference type="Gene3D" id="1.10.10.60">
    <property type="entry name" value="Homeodomain-like"/>
    <property type="match status" value="1"/>
</dbReference>
<evidence type="ECO:0000256" key="5">
    <source>
        <dbReference type="ARBA" id="ARBA00023242"/>
    </source>
</evidence>
<keyword evidence="4" id="KW-0804">Transcription</keyword>
<dbReference type="InterPro" id="IPR045279">
    <property type="entry name" value="ARR-like"/>
</dbReference>
<accession>A0AA86SEW0</accession>
<dbReference type="InterPro" id="IPR006447">
    <property type="entry name" value="Myb_dom_plants"/>
</dbReference>
<dbReference type="InterPro" id="IPR001789">
    <property type="entry name" value="Sig_transdc_resp-reg_receiver"/>
</dbReference>
<gene>
    <name evidence="9" type="ORF">AYBTSS11_LOCUS12654</name>
</gene>
<evidence type="ECO:0000256" key="2">
    <source>
        <dbReference type="ARBA" id="ARBA00023012"/>
    </source>
</evidence>
<dbReference type="GO" id="GO:0005634">
    <property type="term" value="C:nucleus"/>
    <property type="evidence" value="ECO:0007669"/>
    <property type="project" value="UniProtKB-SubCell"/>
</dbReference>
<dbReference type="InterPro" id="IPR009057">
    <property type="entry name" value="Homeodomain-like_sf"/>
</dbReference>
<keyword evidence="2" id="KW-0902">Two-component regulatory system</keyword>
<feature type="region of interest" description="Disordered" evidence="7">
    <location>
        <begin position="151"/>
        <end position="175"/>
    </location>
</feature>
<evidence type="ECO:0000256" key="3">
    <source>
        <dbReference type="ARBA" id="ARBA00023015"/>
    </source>
</evidence>
<dbReference type="InterPro" id="IPR011006">
    <property type="entry name" value="CheY-like_superfamily"/>
</dbReference>
<evidence type="ECO:0000313" key="9">
    <source>
        <dbReference type="EMBL" id="CAJ1947429.1"/>
    </source>
</evidence>
<keyword evidence="3" id="KW-0805">Transcription regulation</keyword>
<evidence type="ECO:0000256" key="6">
    <source>
        <dbReference type="PROSITE-ProRule" id="PRU00169"/>
    </source>
</evidence>
<keyword evidence="5" id="KW-0539">Nucleus</keyword>
<dbReference type="GO" id="GO:0000160">
    <property type="term" value="P:phosphorelay signal transduction system"/>
    <property type="evidence" value="ECO:0007669"/>
    <property type="project" value="UniProtKB-KW"/>
</dbReference>
<evidence type="ECO:0000256" key="7">
    <source>
        <dbReference type="SAM" id="MobiDB-lite"/>
    </source>
</evidence>
<dbReference type="GO" id="GO:0009736">
    <property type="term" value="P:cytokinin-activated signaling pathway"/>
    <property type="evidence" value="ECO:0007669"/>
    <property type="project" value="InterPro"/>
</dbReference>
<feature type="compositionally biased region" description="Polar residues" evidence="7">
    <location>
        <begin position="154"/>
        <end position="163"/>
    </location>
</feature>
<dbReference type="SMART" id="SM00448">
    <property type="entry name" value="REC"/>
    <property type="match status" value="1"/>
</dbReference>
<keyword evidence="10" id="KW-1185">Reference proteome</keyword>
<dbReference type="CDD" id="cd17584">
    <property type="entry name" value="REC_typeB_ARR-like"/>
    <property type="match status" value="1"/>
</dbReference>
<feature type="domain" description="Response regulatory" evidence="8">
    <location>
        <begin position="13"/>
        <end position="128"/>
    </location>
</feature>